<dbReference type="OrthoDB" id="2137849at2"/>
<dbReference type="AlphaFoldDB" id="G5K3Q9"/>
<dbReference type="eggNOG" id="COG5412">
    <property type="taxonomic scope" value="Bacteria"/>
</dbReference>
<evidence type="ECO:0000256" key="1">
    <source>
        <dbReference type="SAM" id="Phobius"/>
    </source>
</evidence>
<proteinExistence type="predicted"/>
<dbReference type="Proteomes" id="UP000003330">
    <property type="component" value="Unassembled WGS sequence"/>
</dbReference>
<dbReference type="RefSeq" id="WP_008088744.1">
    <property type="nucleotide sequence ID" value="NZ_AEUX02000006.1"/>
</dbReference>
<organism evidence="2 3">
    <name type="scientific">Streptococcus ictaluri 707-05</name>
    <dbReference type="NCBI Taxonomy" id="764299"/>
    <lineage>
        <taxon>Bacteria</taxon>
        <taxon>Bacillati</taxon>
        <taxon>Bacillota</taxon>
        <taxon>Bacilli</taxon>
        <taxon>Lactobacillales</taxon>
        <taxon>Streptococcaceae</taxon>
        <taxon>Streptococcus</taxon>
    </lineage>
</organism>
<accession>G5K3Q9</accession>
<dbReference type="STRING" id="764299.STRIC_1430"/>
<keyword evidence="1" id="KW-0472">Membrane</keyword>
<sequence>MEISKLFGSIGLKNKEANQAIDETTGKAEESSGKIISTFKKMAGILGTLFAGKVIFDFGKSVVEAAATAKAIDSQFSQVFGDIEKTAQDKLNSVAKAAGALPNRIKPAFNQIASFAKVTGMSAEESLNFTARATAAAADSAAFYDKSLEETTDTLKSYLKGNYEVADNLGILSTETTRNAAATRMFGQAFKDLSGQQQQQVLLQMYEDANKVSGAMGQAARESDGFENVIGNLKQAWTDFKVIVGGPLLGPVVTGLQSAVKWIEKAQDWIGNLKVALQDNGAIKTFGEAFNNLKDIFSTISSSISEFINKTLGLDQSKTSVESVGSAIKDVAQFLKVATESIQGFINWFQQGGMAVDILKSSIMGVVFAWGAYKLVAGTIAIIEGAKNLALGIGNGLMLARFVKTNALTAAEGAHAAATVAGTGAMAAFNAVMAINPFVLLIAAIAAIAAVVAALVWFFTQTETGKKIWQDFTSWLGSTWNSLSESGKQIFDKI</sequence>
<evidence type="ECO:0000313" key="3">
    <source>
        <dbReference type="Proteomes" id="UP000003330"/>
    </source>
</evidence>
<comment type="caution">
    <text evidence="2">The sequence shown here is derived from an EMBL/GenBank/DDBJ whole genome shotgun (WGS) entry which is preliminary data.</text>
</comment>
<protein>
    <submittedName>
        <fullName evidence="2">Tail protein</fullName>
    </submittedName>
</protein>
<keyword evidence="3" id="KW-1185">Reference proteome</keyword>
<name>G5K3Q9_9STRE</name>
<reference evidence="2 3" key="1">
    <citation type="journal article" date="2014" name="Int. J. Syst. Evol. Microbiol.">
        <title>Phylogenomics and the dynamic genome evolution of the genus Streptococcus.</title>
        <authorList>
            <consortium name="The Broad Institute Genome Sequencing Platform"/>
            <person name="Richards V.P."/>
            <person name="Palmer S.R."/>
            <person name="Pavinski Bitar P.D."/>
            <person name="Qin X."/>
            <person name="Weinstock G.M."/>
            <person name="Highlander S.K."/>
            <person name="Town C.D."/>
            <person name="Burne R.A."/>
            <person name="Stanhope M.J."/>
        </authorList>
    </citation>
    <scope>NUCLEOTIDE SEQUENCE [LARGE SCALE GENOMIC DNA]</scope>
    <source>
        <strain evidence="2 3">707-05</strain>
    </source>
</reference>
<feature type="transmembrane region" description="Helical" evidence="1">
    <location>
        <begin position="438"/>
        <end position="459"/>
    </location>
</feature>
<evidence type="ECO:0000313" key="2">
    <source>
        <dbReference type="EMBL" id="EHI69383.1"/>
    </source>
</evidence>
<dbReference type="EMBL" id="AEUX02000006">
    <property type="protein sequence ID" value="EHI69383.1"/>
    <property type="molecule type" value="Genomic_DNA"/>
</dbReference>
<keyword evidence="1" id="KW-0812">Transmembrane</keyword>
<keyword evidence="1" id="KW-1133">Transmembrane helix</keyword>
<gene>
    <name evidence="2" type="ORF">STRIC_1430</name>
</gene>